<dbReference type="SUPFAM" id="SSF51971">
    <property type="entry name" value="Nucleotide-binding domain"/>
    <property type="match status" value="1"/>
</dbReference>
<dbReference type="EMBL" id="LJYW01000001">
    <property type="protein sequence ID" value="KPL54601.1"/>
    <property type="molecule type" value="Genomic_DNA"/>
</dbReference>
<reference evidence="2 3" key="1">
    <citation type="submission" date="2015-09" db="EMBL/GenBank/DDBJ databases">
        <authorList>
            <consortium name="Swine Surveillance"/>
        </authorList>
    </citation>
    <scope>NUCLEOTIDE SEQUENCE [LARGE SCALE GENOMIC DNA]</scope>
    <source>
        <strain evidence="2 3">16</strain>
    </source>
</reference>
<dbReference type="RefSeq" id="WP_054360768.1">
    <property type="nucleotide sequence ID" value="NZ_LJYW01000001.1"/>
</dbReference>
<organism evidence="2 3">
    <name type="scientific">Prosthecodimorpha hirschii</name>
    <dbReference type="NCBI Taxonomy" id="665126"/>
    <lineage>
        <taxon>Bacteria</taxon>
        <taxon>Pseudomonadati</taxon>
        <taxon>Pseudomonadota</taxon>
        <taxon>Alphaproteobacteria</taxon>
        <taxon>Hyphomicrobiales</taxon>
        <taxon>Ancalomicrobiaceae</taxon>
        <taxon>Prosthecodimorpha</taxon>
    </lineage>
</organism>
<evidence type="ECO:0000313" key="2">
    <source>
        <dbReference type="EMBL" id="KPL54601.1"/>
    </source>
</evidence>
<gene>
    <name evidence="2" type="ORF">ABB55_22200</name>
</gene>
<dbReference type="GO" id="GO:0050660">
    <property type="term" value="F:flavin adenine dinucleotide binding"/>
    <property type="evidence" value="ECO:0007669"/>
    <property type="project" value="TreeGrafter"/>
</dbReference>
<comment type="caution">
    <text evidence="2">The sequence shown here is derived from an EMBL/GenBank/DDBJ whole genome shotgun (WGS) entry which is preliminary data.</text>
</comment>
<feature type="domain" description="Amine oxidase" evidence="1">
    <location>
        <begin position="21"/>
        <end position="451"/>
    </location>
</feature>
<dbReference type="AlphaFoldDB" id="A0A0N8GFK8"/>
<name>A0A0N8GFK8_9HYPH</name>
<accession>A0A0N8GFK8</accession>
<keyword evidence="3" id="KW-1185">Reference proteome</keyword>
<sequence>MDTSESAGAPFDLVVIGAGPAGLTAAEEAQRRGWRPLVLEANSQVGGISRTVRWRGNHIDIGGHRFFTNDARVLQRWQEWTGGRMREVPRLSRILYRRKFYAYPLNLCDVLLNFGLIDLARAGASYACSLARPIRPEVSFADWVSNRFGHFLFRRFFKSYTEKVWGISCDRLRADWAAQRIAGMSLPVAVLNALGRGRGARSLADRFLYPALGPGSLWEAVADRVVAAGGELRLEERVVGIAHRDRRVVSVETEAAGGTRRMLPVQRLVTTMPLGDLIAALDPPAPAAVRAAAAALRHRDFLVVALSVARPELFPDNWLYIHDEGYQVGRIQNAGNWSPQLVGSSGTSLILMEYFCSRGDALWNQDDAALVRLAAGELAGLGFADTCEITDGHVIRELNAYPVYDETYRSHLDIIRTYLEPFGNLSPAGRSGLHRYNNQDHAMLSGMAAVDVLAGVPGTSAWDVNIARSHHEEQVVAS</sequence>
<dbReference type="NCBIfam" id="NF005548">
    <property type="entry name" value="PRK07208.1-4"/>
    <property type="match status" value="1"/>
</dbReference>
<dbReference type="GO" id="GO:0016491">
    <property type="term" value="F:oxidoreductase activity"/>
    <property type="evidence" value="ECO:0007669"/>
    <property type="project" value="InterPro"/>
</dbReference>
<dbReference type="PANTHER" id="PTHR21197">
    <property type="entry name" value="UDP-GALACTOPYRANOSE MUTASE"/>
    <property type="match status" value="1"/>
</dbReference>
<dbReference type="GO" id="GO:0005829">
    <property type="term" value="C:cytosol"/>
    <property type="evidence" value="ECO:0007669"/>
    <property type="project" value="TreeGrafter"/>
</dbReference>
<evidence type="ECO:0000313" key="3">
    <source>
        <dbReference type="Proteomes" id="UP000048984"/>
    </source>
</evidence>
<dbReference type="Pfam" id="PF01593">
    <property type="entry name" value="Amino_oxidase"/>
    <property type="match status" value="1"/>
</dbReference>
<dbReference type="InterPro" id="IPR002937">
    <property type="entry name" value="Amino_oxidase"/>
</dbReference>
<dbReference type="Proteomes" id="UP000048984">
    <property type="component" value="Unassembled WGS sequence"/>
</dbReference>
<dbReference type="PRINTS" id="PR00368">
    <property type="entry name" value="FADPNR"/>
</dbReference>
<evidence type="ECO:0000259" key="1">
    <source>
        <dbReference type="Pfam" id="PF01593"/>
    </source>
</evidence>
<dbReference type="STRING" id="665126.ABB55_22200"/>
<dbReference type="PANTHER" id="PTHR21197:SF0">
    <property type="entry name" value="UDP-GALACTOPYRANOSE MUTASE"/>
    <property type="match status" value="1"/>
</dbReference>
<dbReference type="Gene3D" id="3.50.50.60">
    <property type="entry name" value="FAD/NAD(P)-binding domain"/>
    <property type="match status" value="1"/>
</dbReference>
<dbReference type="GO" id="GO:0008767">
    <property type="term" value="F:UDP-galactopyranose mutase activity"/>
    <property type="evidence" value="ECO:0007669"/>
    <property type="project" value="TreeGrafter"/>
</dbReference>
<protein>
    <recommendedName>
        <fullName evidence="1">Amine oxidase domain-containing protein</fullName>
    </recommendedName>
</protein>
<dbReference type="InterPro" id="IPR036188">
    <property type="entry name" value="FAD/NAD-bd_sf"/>
</dbReference>
<proteinExistence type="predicted"/>
<reference evidence="2 3" key="2">
    <citation type="submission" date="2015-10" db="EMBL/GenBank/DDBJ databases">
        <title>Draft Genome Sequence of Prosthecomicrobium hirschii ATCC 27832.</title>
        <authorList>
            <person name="Daniel J."/>
            <person name="Givan S.A."/>
            <person name="Brun Y.V."/>
            <person name="Brown P.J."/>
        </authorList>
    </citation>
    <scope>NUCLEOTIDE SEQUENCE [LARGE SCALE GENOMIC DNA]</scope>
    <source>
        <strain evidence="2 3">16</strain>
    </source>
</reference>
<dbReference type="NCBIfam" id="NF005545">
    <property type="entry name" value="PRK07208.1-1"/>
    <property type="match status" value="1"/>
</dbReference>